<dbReference type="EC" id="3.1.11.6" evidence="5"/>
<evidence type="ECO:0000259" key="6">
    <source>
        <dbReference type="Pfam" id="PF02601"/>
    </source>
</evidence>
<dbReference type="PANTHER" id="PTHR30008:SF0">
    <property type="entry name" value="EXODEOXYRIBONUCLEASE 7 LARGE SUBUNIT"/>
    <property type="match status" value="1"/>
</dbReference>
<dbReference type="InterPro" id="IPR025824">
    <property type="entry name" value="OB-fold_nuc-bd_dom"/>
</dbReference>
<name>A0A951IYC4_9BACT</name>
<keyword evidence="2 5" id="KW-0540">Nuclease</keyword>
<dbReference type="GO" id="GO:0005737">
    <property type="term" value="C:cytoplasm"/>
    <property type="evidence" value="ECO:0007669"/>
    <property type="project" value="UniProtKB-SubCell"/>
</dbReference>
<evidence type="ECO:0000256" key="1">
    <source>
        <dbReference type="ARBA" id="ARBA00022490"/>
    </source>
</evidence>
<dbReference type="Proteomes" id="UP000727490">
    <property type="component" value="Unassembled WGS sequence"/>
</dbReference>
<keyword evidence="9" id="KW-1185">Reference proteome</keyword>
<evidence type="ECO:0000313" key="9">
    <source>
        <dbReference type="Proteomes" id="UP000727490"/>
    </source>
</evidence>
<dbReference type="CDD" id="cd04489">
    <property type="entry name" value="ExoVII_LU_OBF"/>
    <property type="match status" value="1"/>
</dbReference>
<sequence>MSQPITLLALNEIIRDTLEMHLEPQYWVIAEIAQLTHASQGHGYMDLVEKSGNKIAAKVRANCWAFTFRSVAGKFSQVTGQQLNSGMKVLALVSVTYHELYGLSLNIKDIDPNYTLGERARKKQEVLDQLNREGLLQLNKTLNLPIVPQRIAIISSSTAAGYGDFVNQIENNRFGYKVHHELYQATLQGNEAVPTLIRAFEKIQSDHEIFQFDAVLLIRGGGAQLDLDCFDEFDLAATIARCSIPVITGIGHERDETVADLVAHTRMKTPTAAAEFILSGFQEFEANLIQSLKQLERKANVAIQQENQQLHSLKSRLEVSAKTLLHQHKQSLLFKENRLLSHSRHKISMERIKLDAISKSIRASSHNNLQKASVRLLQLEKEIKNLNPASFFERGYTRTEVDGVPIHKAKLEEGKEIETYTLDKKITSTINNIKNHGG</sequence>
<keyword evidence="4 5" id="KW-0269">Exonuclease</keyword>
<accession>A0A951IYC4</accession>
<evidence type="ECO:0000313" key="8">
    <source>
        <dbReference type="EMBL" id="MBW3469385.1"/>
    </source>
</evidence>
<gene>
    <name evidence="8" type="primary">xseA</name>
    <name evidence="8" type="ORF">EGN73_16430</name>
</gene>
<comment type="caution">
    <text evidence="8">The sequence shown here is derived from an EMBL/GenBank/DDBJ whole genome shotgun (WGS) entry which is preliminary data.</text>
</comment>
<evidence type="ECO:0000256" key="5">
    <source>
        <dbReference type="RuleBase" id="RU004355"/>
    </source>
</evidence>
<dbReference type="PANTHER" id="PTHR30008">
    <property type="entry name" value="EXODEOXYRIBONUCLEASE 7 LARGE SUBUNIT"/>
    <property type="match status" value="1"/>
</dbReference>
<dbReference type="GO" id="GO:0006308">
    <property type="term" value="P:DNA catabolic process"/>
    <property type="evidence" value="ECO:0007669"/>
    <property type="project" value="UniProtKB-UniRule"/>
</dbReference>
<dbReference type="GO" id="GO:0003676">
    <property type="term" value="F:nucleic acid binding"/>
    <property type="evidence" value="ECO:0007669"/>
    <property type="project" value="InterPro"/>
</dbReference>
<organism evidence="8 9">
    <name type="scientific">Arthrospiribacter ruber</name>
    <dbReference type="NCBI Taxonomy" id="2487934"/>
    <lineage>
        <taxon>Bacteria</taxon>
        <taxon>Pseudomonadati</taxon>
        <taxon>Bacteroidota</taxon>
        <taxon>Cytophagia</taxon>
        <taxon>Cytophagales</taxon>
        <taxon>Cyclobacteriaceae</taxon>
        <taxon>Arthrospiribacter</taxon>
    </lineage>
</organism>
<dbReference type="GO" id="GO:0008855">
    <property type="term" value="F:exodeoxyribonuclease VII activity"/>
    <property type="evidence" value="ECO:0007669"/>
    <property type="project" value="UniProtKB-UniRule"/>
</dbReference>
<dbReference type="RefSeq" id="WP_219292431.1">
    <property type="nucleotide sequence ID" value="NZ_RPHB01000008.1"/>
</dbReference>
<feature type="domain" description="Exonuclease VII large subunit C-terminal" evidence="6">
    <location>
        <begin position="136"/>
        <end position="428"/>
    </location>
</feature>
<evidence type="ECO:0000259" key="7">
    <source>
        <dbReference type="Pfam" id="PF13742"/>
    </source>
</evidence>
<protein>
    <recommendedName>
        <fullName evidence="5">Exodeoxyribonuclease 7 large subunit</fullName>
        <ecNumber evidence="5">3.1.11.6</ecNumber>
    </recommendedName>
</protein>
<comment type="subcellular location">
    <subcellularLocation>
        <location evidence="5">Cytoplasm</location>
    </subcellularLocation>
</comment>
<dbReference type="Pfam" id="PF02601">
    <property type="entry name" value="Exonuc_VII_L"/>
    <property type="match status" value="1"/>
</dbReference>
<evidence type="ECO:0000256" key="4">
    <source>
        <dbReference type="ARBA" id="ARBA00022839"/>
    </source>
</evidence>
<comment type="catalytic activity">
    <reaction evidence="5">
        <text>Exonucleolytic cleavage in either 5'- to 3'- or 3'- to 5'-direction to yield nucleoside 5'-phosphates.</text>
        <dbReference type="EC" id="3.1.11.6"/>
    </reaction>
</comment>
<dbReference type="AlphaFoldDB" id="A0A951IYC4"/>
<dbReference type="EMBL" id="RPHB01000008">
    <property type="protein sequence ID" value="MBW3469385.1"/>
    <property type="molecule type" value="Genomic_DNA"/>
</dbReference>
<comment type="similarity">
    <text evidence="5">Belongs to the XseA family.</text>
</comment>
<evidence type="ECO:0000256" key="3">
    <source>
        <dbReference type="ARBA" id="ARBA00022801"/>
    </source>
</evidence>
<feature type="domain" description="OB-fold nucleic acid binding" evidence="7">
    <location>
        <begin position="6"/>
        <end position="111"/>
    </location>
</feature>
<dbReference type="InterPro" id="IPR020579">
    <property type="entry name" value="Exonuc_VII_lsu_C"/>
</dbReference>
<dbReference type="NCBIfam" id="TIGR00237">
    <property type="entry name" value="xseA"/>
    <property type="match status" value="1"/>
</dbReference>
<keyword evidence="1" id="KW-0963">Cytoplasm</keyword>
<proteinExistence type="inferred from homology"/>
<keyword evidence="3 5" id="KW-0378">Hydrolase</keyword>
<evidence type="ECO:0000256" key="2">
    <source>
        <dbReference type="ARBA" id="ARBA00022722"/>
    </source>
</evidence>
<dbReference type="Pfam" id="PF13742">
    <property type="entry name" value="tRNA_anti_2"/>
    <property type="match status" value="1"/>
</dbReference>
<reference evidence="8 9" key="1">
    <citation type="journal article" date="2020" name="Syst. Appl. Microbiol.">
        <title>Arthrospiribacter ruber gen. nov., sp. nov., a novel bacterium isolated from Arthrospira cultures.</title>
        <authorList>
            <person name="Waleron M."/>
            <person name="Misztak A."/>
            <person name="Waleron M.M."/>
            <person name="Furmaniak M."/>
            <person name="Mrozik A."/>
            <person name="Waleron K."/>
        </authorList>
    </citation>
    <scope>NUCLEOTIDE SEQUENCE [LARGE SCALE GENOMIC DNA]</scope>
    <source>
        <strain evidence="8 9">DPMB0001</strain>
    </source>
</reference>
<dbReference type="GO" id="GO:0009318">
    <property type="term" value="C:exodeoxyribonuclease VII complex"/>
    <property type="evidence" value="ECO:0007669"/>
    <property type="project" value="UniProtKB-UniRule"/>
</dbReference>
<dbReference type="InterPro" id="IPR003753">
    <property type="entry name" value="Exonuc_VII_L"/>
</dbReference>